<comment type="subcellular location">
    <subcellularLocation>
        <location evidence="1">Cell membrane</location>
        <topology evidence="1">Multi-pass membrane protein</topology>
    </subcellularLocation>
</comment>
<gene>
    <name evidence="7" type="ORF">BST26_18135</name>
</gene>
<keyword evidence="3" id="KW-0812">Transmembrane</keyword>
<evidence type="ECO:0000256" key="1">
    <source>
        <dbReference type="ARBA" id="ARBA00004651"/>
    </source>
</evidence>
<evidence type="ECO:0000313" key="8">
    <source>
        <dbReference type="Proteomes" id="UP000192801"/>
    </source>
</evidence>
<sequence length="443" mass="48195">MSVEVLAVALVLAVGWLAVAVHGPEHRALPTALAAATVLVVLRGLRLGRPVTTPHAGLAALACLVAVYTQAHGHATGTYLAVLVAAAVLVWPTGAPAEPHLLPVIWPLIDQTRGDPLAPFAMDRQKRYVFSADATAAVAYRVRAGFAVVSGDPVGDRRAYPDAIDAFAQLCRDRGWRPLVLAASPRCAVLWRRRQVRGRPWWVVPIGHDAVVEVATFTLHGRGKRNLRQAVQRTHNARMTTTVLPEADITAALHDELLAVARGSTKSIDAERGFSMMLDGTLTSRYPGTWLIVARDHTGGVQGFQRYATAGAGSEVSLDLPWRRSDAPNGTDERLTVGMIDWAKNHGGQRLSLSFAPLTDIFATDPDGPAHRLARTVLHAADGLIKLESLYRYVRKYDALGQKRYVLLTPVDLLPALVVLLTLEFGPHHSQLRRPRTRRTTGR</sequence>
<dbReference type="PANTHER" id="PTHR34697">
    <property type="entry name" value="PHOSPHATIDYLGLYCEROL LYSYLTRANSFERASE"/>
    <property type="match status" value="1"/>
</dbReference>
<keyword evidence="8" id="KW-1185">Reference proteome</keyword>
<evidence type="ECO:0000259" key="6">
    <source>
        <dbReference type="Pfam" id="PF09924"/>
    </source>
</evidence>
<dbReference type="Pfam" id="PF09924">
    <property type="entry name" value="LPG_synthase_C"/>
    <property type="match status" value="1"/>
</dbReference>
<keyword evidence="4" id="KW-1133">Transmembrane helix</keyword>
<evidence type="ECO:0000313" key="7">
    <source>
        <dbReference type="EMBL" id="ORA65917.1"/>
    </source>
</evidence>
<keyword evidence="5" id="KW-0472">Membrane</keyword>
<name>A0A1X0D0I2_9MYCO</name>
<organism evidence="7 8">
    <name type="scientific">Mycolicibacterium insubricum</name>
    <dbReference type="NCBI Taxonomy" id="444597"/>
    <lineage>
        <taxon>Bacteria</taxon>
        <taxon>Bacillati</taxon>
        <taxon>Actinomycetota</taxon>
        <taxon>Actinomycetes</taxon>
        <taxon>Mycobacteriales</taxon>
        <taxon>Mycobacteriaceae</taxon>
        <taxon>Mycolicibacterium</taxon>
    </lineage>
</organism>
<accession>A0A1X0D0I2</accession>
<dbReference type="STRING" id="444597.BST26_18135"/>
<reference evidence="7 8" key="1">
    <citation type="submission" date="2016-12" db="EMBL/GenBank/DDBJ databases">
        <title>The new phylogeny of genus Mycobacterium.</title>
        <authorList>
            <person name="Tortoli E."/>
            <person name="Trovato A."/>
            <person name="Cirillo D.M."/>
        </authorList>
    </citation>
    <scope>NUCLEOTIDE SEQUENCE [LARGE SCALE GENOMIC DNA]</scope>
    <source>
        <strain evidence="7 8">DSM 45130</strain>
    </source>
</reference>
<evidence type="ECO:0000256" key="3">
    <source>
        <dbReference type="ARBA" id="ARBA00022692"/>
    </source>
</evidence>
<keyword evidence="2" id="KW-1003">Cell membrane</keyword>
<comment type="caution">
    <text evidence="7">The sequence shown here is derived from an EMBL/GenBank/DDBJ whole genome shotgun (WGS) entry which is preliminary data.</text>
</comment>
<evidence type="ECO:0000256" key="2">
    <source>
        <dbReference type="ARBA" id="ARBA00022475"/>
    </source>
</evidence>
<dbReference type="AlphaFoldDB" id="A0A1X0D0I2"/>
<evidence type="ECO:0000256" key="4">
    <source>
        <dbReference type="ARBA" id="ARBA00022989"/>
    </source>
</evidence>
<protein>
    <recommendedName>
        <fullName evidence="6">Phosphatidylglycerol lysyltransferase C-terminal domain-containing protein</fullName>
    </recommendedName>
</protein>
<dbReference type="Proteomes" id="UP000192801">
    <property type="component" value="Unassembled WGS sequence"/>
</dbReference>
<dbReference type="PANTHER" id="PTHR34697:SF2">
    <property type="entry name" value="PHOSPHATIDYLGLYCEROL LYSYLTRANSFERASE"/>
    <property type="match status" value="1"/>
</dbReference>
<dbReference type="GO" id="GO:0055091">
    <property type="term" value="P:phospholipid homeostasis"/>
    <property type="evidence" value="ECO:0007669"/>
    <property type="project" value="TreeGrafter"/>
</dbReference>
<dbReference type="InterPro" id="IPR051211">
    <property type="entry name" value="PG_lysyltransferase"/>
</dbReference>
<dbReference type="GO" id="GO:0005886">
    <property type="term" value="C:plasma membrane"/>
    <property type="evidence" value="ECO:0007669"/>
    <property type="project" value="UniProtKB-SubCell"/>
</dbReference>
<proteinExistence type="predicted"/>
<dbReference type="GO" id="GO:0016755">
    <property type="term" value="F:aminoacyltransferase activity"/>
    <property type="evidence" value="ECO:0007669"/>
    <property type="project" value="TreeGrafter"/>
</dbReference>
<dbReference type="InterPro" id="IPR024320">
    <property type="entry name" value="LPG_synthase_C"/>
</dbReference>
<feature type="domain" description="Phosphatidylglycerol lysyltransferase C-terminal" evidence="6">
    <location>
        <begin position="109"/>
        <end position="407"/>
    </location>
</feature>
<dbReference type="EMBL" id="MVHS01000057">
    <property type="protein sequence ID" value="ORA65917.1"/>
    <property type="molecule type" value="Genomic_DNA"/>
</dbReference>
<evidence type="ECO:0000256" key="5">
    <source>
        <dbReference type="ARBA" id="ARBA00023136"/>
    </source>
</evidence>